<feature type="compositionally biased region" description="Pro residues" evidence="1">
    <location>
        <begin position="65"/>
        <end position="78"/>
    </location>
</feature>
<organism evidence="2 3">
    <name type="scientific">Lophiostoma macrostomum CBS 122681</name>
    <dbReference type="NCBI Taxonomy" id="1314788"/>
    <lineage>
        <taxon>Eukaryota</taxon>
        <taxon>Fungi</taxon>
        <taxon>Dikarya</taxon>
        <taxon>Ascomycota</taxon>
        <taxon>Pezizomycotina</taxon>
        <taxon>Dothideomycetes</taxon>
        <taxon>Pleosporomycetidae</taxon>
        <taxon>Pleosporales</taxon>
        <taxon>Lophiostomataceae</taxon>
        <taxon>Lophiostoma</taxon>
    </lineage>
</organism>
<evidence type="ECO:0000313" key="3">
    <source>
        <dbReference type="Proteomes" id="UP000799324"/>
    </source>
</evidence>
<accession>A0A6A6T2W3</accession>
<feature type="region of interest" description="Disordered" evidence="1">
    <location>
        <begin position="285"/>
        <end position="314"/>
    </location>
</feature>
<dbReference type="Proteomes" id="UP000799324">
    <property type="component" value="Unassembled WGS sequence"/>
</dbReference>
<feature type="region of interest" description="Disordered" evidence="1">
    <location>
        <begin position="52"/>
        <end position="105"/>
    </location>
</feature>
<dbReference type="AlphaFoldDB" id="A0A6A6T2W3"/>
<dbReference type="EMBL" id="MU004384">
    <property type="protein sequence ID" value="KAF2653243.1"/>
    <property type="molecule type" value="Genomic_DNA"/>
</dbReference>
<proteinExistence type="predicted"/>
<name>A0A6A6T2W3_9PLEO</name>
<keyword evidence="3" id="KW-1185">Reference proteome</keyword>
<evidence type="ECO:0000313" key="2">
    <source>
        <dbReference type="EMBL" id="KAF2653243.1"/>
    </source>
</evidence>
<feature type="compositionally biased region" description="Polar residues" evidence="1">
    <location>
        <begin position="94"/>
        <end position="105"/>
    </location>
</feature>
<gene>
    <name evidence="2" type="ORF">K491DRAFT_680644</name>
</gene>
<evidence type="ECO:0000256" key="1">
    <source>
        <dbReference type="SAM" id="MobiDB-lite"/>
    </source>
</evidence>
<reference evidence="2" key="1">
    <citation type="journal article" date="2020" name="Stud. Mycol.">
        <title>101 Dothideomycetes genomes: a test case for predicting lifestyles and emergence of pathogens.</title>
        <authorList>
            <person name="Haridas S."/>
            <person name="Albert R."/>
            <person name="Binder M."/>
            <person name="Bloem J."/>
            <person name="Labutti K."/>
            <person name="Salamov A."/>
            <person name="Andreopoulos B."/>
            <person name="Baker S."/>
            <person name="Barry K."/>
            <person name="Bills G."/>
            <person name="Bluhm B."/>
            <person name="Cannon C."/>
            <person name="Castanera R."/>
            <person name="Culley D."/>
            <person name="Daum C."/>
            <person name="Ezra D."/>
            <person name="Gonzalez J."/>
            <person name="Henrissat B."/>
            <person name="Kuo A."/>
            <person name="Liang C."/>
            <person name="Lipzen A."/>
            <person name="Lutzoni F."/>
            <person name="Magnuson J."/>
            <person name="Mondo S."/>
            <person name="Nolan M."/>
            <person name="Ohm R."/>
            <person name="Pangilinan J."/>
            <person name="Park H.-J."/>
            <person name="Ramirez L."/>
            <person name="Alfaro M."/>
            <person name="Sun H."/>
            <person name="Tritt A."/>
            <person name="Yoshinaga Y."/>
            <person name="Zwiers L.-H."/>
            <person name="Turgeon B."/>
            <person name="Goodwin S."/>
            <person name="Spatafora J."/>
            <person name="Crous P."/>
            <person name="Grigoriev I."/>
        </authorList>
    </citation>
    <scope>NUCLEOTIDE SEQUENCE</scope>
    <source>
        <strain evidence="2">CBS 122681</strain>
    </source>
</reference>
<sequence>MSGRRYTFEELYSIQQSPFTSMPPELTTLNDWMRLSHKQLKRMRKARREQHEMALRSASTQPMIVPRPPLSGPPPPPLTTSTLGGHHPQKRRASTSFPNSSKRPANISVAQPQWVHGAGAMVPAFPPPVVPYLPYAPLYGSAPAPHPPLMSAPSLVSSMPSFPWPRPQPVPMPQGPIPASPAHPKEDIVPRAEHNRVLDELRKLQDGVEELETSWQRREAEIVERERQTYFERRIYYADQAEEMLKKVSNEVQKEVVGAKDGMVRDSEEDGGTFHSLASTTRLIKKRGFNKDIENDNVNTSVGEGKSRRDSDVE</sequence>
<feature type="compositionally biased region" description="Basic and acidic residues" evidence="1">
    <location>
        <begin position="305"/>
        <end position="314"/>
    </location>
</feature>
<protein>
    <submittedName>
        <fullName evidence="2">Uncharacterized protein</fullName>
    </submittedName>
</protein>